<protein>
    <submittedName>
        <fullName evidence="2">Uncharacterized protein</fullName>
    </submittedName>
</protein>
<dbReference type="AlphaFoldDB" id="A0A6U4VB85"/>
<gene>
    <name evidence="2" type="ORF">NDES1114_LOCUS25959</name>
    <name evidence="3" type="ORF">NDES1114_LOCUS25960</name>
</gene>
<name>A0A6U4VB85_NEODS</name>
<sequence length="106" mass="11268">MSDNKAPARPPRRNDVLERPPQDPGAPQIPGVTHPALIPVDRPPVPQSDSPGFCRNCEANQCIPAPVDMCPNCQASKSNQQGTCAKCAVTLGRCCWCGVDFLKASA</sequence>
<organism evidence="2">
    <name type="scientific">Neobodo designis</name>
    <name type="common">Flagellated protozoan</name>
    <name type="synonym">Bodo designis</name>
    <dbReference type="NCBI Taxonomy" id="312471"/>
    <lineage>
        <taxon>Eukaryota</taxon>
        <taxon>Discoba</taxon>
        <taxon>Euglenozoa</taxon>
        <taxon>Kinetoplastea</taxon>
        <taxon>Metakinetoplastina</taxon>
        <taxon>Neobodonida</taxon>
        <taxon>Neobodo</taxon>
    </lineage>
</organism>
<feature type="compositionally biased region" description="Basic and acidic residues" evidence="1">
    <location>
        <begin position="12"/>
        <end position="21"/>
    </location>
</feature>
<dbReference type="EMBL" id="HBGF01038796">
    <property type="protein sequence ID" value="CAD9137739.1"/>
    <property type="molecule type" value="Transcribed_RNA"/>
</dbReference>
<accession>A0A6U4VB85</accession>
<feature type="region of interest" description="Disordered" evidence="1">
    <location>
        <begin position="1"/>
        <end position="47"/>
    </location>
</feature>
<evidence type="ECO:0000313" key="3">
    <source>
        <dbReference type="EMBL" id="CAD9137741.1"/>
    </source>
</evidence>
<proteinExistence type="predicted"/>
<dbReference type="EMBL" id="HBGF01038797">
    <property type="protein sequence ID" value="CAD9137741.1"/>
    <property type="molecule type" value="Transcribed_RNA"/>
</dbReference>
<reference evidence="2" key="1">
    <citation type="submission" date="2021-01" db="EMBL/GenBank/DDBJ databases">
        <authorList>
            <person name="Corre E."/>
            <person name="Pelletier E."/>
            <person name="Niang G."/>
            <person name="Scheremetjew M."/>
            <person name="Finn R."/>
            <person name="Kale V."/>
            <person name="Holt S."/>
            <person name="Cochrane G."/>
            <person name="Meng A."/>
            <person name="Brown T."/>
            <person name="Cohen L."/>
        </authorList>
    </citation>
    <scope>NUCLEOTIDE SEQUENCE</scope>
    <source>
        <strain evidence="2">CCAP 1951/1</strain>
    </source>
</reference>
<evidence type="ECO:0000313" key="2">
    <source>
        <dbReference type="EMBL" id="CAD9137739.1"/>
    </source>
</evidence>
<evidence type="ECO:0000256" key="1">
    <source>
        <dbReference type="SAM" id="MobiDB-lite"/>
    </source>
</evidence>